<feature type="non-terminal residue" evidence="9">
    <location>
        <position position="1"/>
    </location>
</feature>
<dbReference type="Pfam" id="PF00028">
    <property type="entry name" value="Cadherin"/>
    <property type="match status" value="1"/>
</dbReference>
<comment type="caution">
    <text evidence="9">The sequence shown here is derived from an EMBL/GenBank/DDBJ whole genome shotgun (WGS) entry which is preliminary data.</text>
</comment>
<dbReference type="EMBL" id="JAMKFB020000001">
    <property type="protein sequence ID" value="KAL0204641.1"/>
    <property type="molecule type" value="Genomic_DNA"/>
</dbReference>
<keyword evidence="5" id="KW-1133">Transmembrane helix</keyword>
<dbReference type="GO" id="GO:0005509">
    <property type="term" value="F:calcium ion binding"/>
    <property type="evidence" value="ECO:0007669"/>
    <property type="project" value="UniProtKB-UniRule"/>
</dbReference>
<keyword evidence="4 7" id="KW-0106">Calcium</keyword>
<dbReference type="FunFam" id="2.60.40.60:FF:000041">
    <property type="entry name" value="FAT atypical cadherin 1"/>
    <property type="match status" value="1"/>
</dbReference>
<dbReference type="SMART" id="SM00112">
    <property type="entry name" value="CA"/>
    <property type="match status" value="1"/>
</dbReference>
<feature type="domain" description="Cadherin" evidence="8">
    <location>
        <begin position="3"/>
        <end position="133"/>
    </location>
</feature>
<evidence type="ECO:0000313" key="9">
    <source>
        <dbReference type="EMBL" id="KAL0204641.1"/>
    </source>
</evidence>
<dbReference type="GO" id="GO:0016020">
    <property type="term" value="C:membrane"/>
    <property type="evidence" value="ECO:0007669"/>
    <property type="project" value="UniProtKB-SubCell"/>
</dbReference>
<sequence>PKYEVNVPEDTPPDTEVLRITATDQDEKNKLTYTLLSSTDPFSLRKFRLDPGTGVLYTAERLDHETMHQHTLTVMVRSCDLLPSVRCVSHKLFYIPLPLPSTLQVRDQDIPVKRNLVRVIVNVLDTNDNAPWFSGSPYVGRVFESAAIGSAVLQVSALDKDKGQNAEIIYSI</sequence>
<evidence type="ECO:0000259" key="8">
    <source>
        <dbReference type="PROSITE" id="PS50268"/>
    </source>
</evidence>
<dbReference type="InterPro" id="IPR002126">
    <property type="entry name" value="Cadherin-like_dom"/>
</dbReference>
<reference evidence="9 10" key="1">
    <citation type="submission" date="2024-05" db="EMBL/GenBank/DDBJ databases">
        <title>Genome sequencing and assembly of Indian major carp, Cirrhinus mrigala (Hamilton, 1822).</title>
        <authorList>
            <person name="Mohindra V."/>
            <person name="Chowdhury L.M."/>
            <person name="Lal K."/>
            <person name="Jena J.K."/>
        </authorList>
    </citation>
    <scope>NUCLEOTIDE SEQUENCE [LARGE SCALE GENOMIC DNA]</scope>
    <source>
        <strain evidence="9">CM1030</strain>
        <tissue evidence="9">Blood</tissue>
    </source>
</reference>
<comment type="subcellular location">
    <subcellularLocation>
        <location evidence="1">Membrane</location>
    </subcellularLocation>
</comment>
<feature type="non-terminal residue" evidence="9">
    <location>
        <position position="172"/>
    </location>
</feature>
<protein>
    <recommendedName>
        <fullName evidence="8">Cadherin domain-containing protein</fullName>
    </recommendedName>
</protein>
<keyword evidence="10" id="KW-1185">Reference proteome</keyword>
<dbReference type="Gene3D" id="2.60.40.60">
    <property type="entry name" value="Cadherins"/>
    <property type="match status" value="2"/>
</dbReference>
<dbReference type="Proteomes" id="UP001529510">
    <property type="component" value="Unassembled WGS sequence"/>
</dbReference>
<dbReference type="PANTHER" id="PTHR24026:SF42">
    <property type="entry name" value="PROTOCADHERIN FAT 1"/>
    <property type="match status" value="1"/>
</dbReference>
<dbReference type="PROSITE" id="PS00232">
    <property type="entry name" value="CADHERIN_1"/>
    <property type="match status" value="1"/>
</dbReference>
<dbReference type="PRINTS" id="PR00205">
    <property type="entry name" value="CADHERIN"/>
</dbReference>
<name>A0ABD0S1P9_CIRMR</name>
<gene>
    <name evidence="9" type="ORF">M9458_002659</name>
</gene>
<dbReference type="InterPro" id="IPR020894">
    <property type="entry name" value="Cadherin_CS"/>
</dbReference>
<dbReference type="PROSITE" id="PS50268">
    <property type="entry name" value="CADHERIN_2"/>
    <property type="match status" value="2"/>
</dbReference>
<evidence type="ECO:0000256" key="4">
    <source>
        <dbReference type="ARBA" id="ARBA00022837"/>
    </source>
</evidence>
<keyword evidence="2" id="KW-0812">Transmembrane</keyword>
<feature type="domain" description="Cadherin" evidence="8">
    <location>
        <begin position="134"/>
        <end position="172"/>
    </location>
</feature>
<organism evidence="9 10">
    <name type="scientific">Cirrhinus mrigala</name>
    <name type="common">Mrigala</name>
    <dbReference type="NCBI Taxonomy" id="683832"/>
    <lineage>
        <taxon>Eukaryota</taxon>
        <taxon>Metazoa</taxon>
        <taxon>Chordata</taxon>
        <taxon>Craniata</taxon>
        <taxon>Vertebrata</taxon>
        <taxon>Euteleostomi</taxon>
        <taxon>Actinopterygii</taxon>
        <taxon>Neopterygii</taxon>
        <taxon>Teleostei</taxon>
        <taxon>Ostariophysi</taxon>
        <taxon>Cypriniformes</taxon>
        <taxon>Cyprinidae</taxon>
        <taxon>Labeoninae</taxon>
        <taxon>Labeonini</taxon>
        <taxon>Cirrhinus</taxon>
    </lineage>
</organism>
<dbReference type="GO" id="GO:0009653">
    <property type="term" value="P:anatomical structure morphogenesis"/>
    <property type="evidence" value="ECO:0007669"/>
    <property type="project" value="UniProtKB-ARBA"/>
</dbReference>
<dbReference type="CDD" id="cd11304">
    <property type="entry name" value="Cadherin_repeat"/>
    <property type="match status" value="2"/>
</dbReference>
<evidence type="ECO:0000256" key="1">
    <source>
        <dbReference type="ARBA" id="ARBA00004370"/>
    </source>
</evidence>
<evidence type="ECO:0000313" key="10">
    <source>
        <dbReference type="Proteomes" id="UP001529510"/>
    </source>
</evidence>
<dbReference type="PANTHER" id="PTHR24026">
    <property type="entry name" value="FAT ATYPICAL CADHERIN-RELATED"/>
    <property type="match status" value="1"/>
</dbReference>
<evidence type="ECO:0000256" key="3">
    <source>
        <dbReference type="ARBA" id="ARBA00022737"/>
    </source>
</evidence>
<accession>A0ABD0S1P9</accession>
<keyword evidence="6" id="KW-0472">Membrane</keyword>
<dbReference type="SUPFAM" id="SSF49313">
    <property type="entry name" value="Cadherin-like"/>
    <property type="match status" value="2"/>
</dbReference>
<evidence type="ECO:0000256" key="2">
    <source>
        <dbReference type="ARBA" id="ARBA00022692"/>
    </source>
</evidence>
<evidence type="ECO:0000256" key="7">
    <source>
        <dbReference type="PROSITE-ProRule" id="PRU00043"/>
    </source>
</evidence>
<evidence type="ECO:0000256" key="6">
    <source>
        <dbReference type="ARBA" id="ARBA00023136"/>
    </source>
</evidence>
<keyword evidence="3" id="KW-0677">Repeat</keyword>
<dbReference type="AlphaFoldDB" id="A0ABD0S1P9"/>
<evidence type="ECO:0000256" key="5">
    <source>
        <dbReference type="ARBA" id="ARBA00022989"/>
    </source>
</evidence>
<dbReference type="InterPro" id="IPR015919">
    <property type="entry name" value="Cadherin-like_sf"/>
</dbReference>
<proteinExistence type="predicted"/>